<accession>A0A0G0NLW7</accession>
<proteinExistence type="inferred from homology"/>
<organism evidence="16 17">
    <name type="scientific">Candidatus Woesebacteria bacterium GW2011_GWB1_38_8b</name>
    <dbReference type="NCBI Taxonomy" id="1618571"/>
    <lineage>
        <taxon>Bacteria</taxon>
        <taxon>Candidatus Woeseibacteriota</taxon>
    </lineage>
</organism>
<feature type="binding site" evidence="10 12">
    <location>
        <position position="181"/>
    </location>
    <ligand>
        <name>substrate</name>
    </ligand>
</feature>
<dbReference type="GO" id="GO:0004619">
    <property type="term" value="F:phosphoglycerate mutase activity"/>
    <property type="evidence" value="ECO:0007669"/>
    <property type="project" value="UniProtKB-UniRule"/>
</dbReference>
<dbReference type="PIRSF" id="PIRSF001492">
    <property type="entry name" value="IPGAM"/>
    <property type="match status" value="1"/>
</dbReference>
<dbReference type="GO" id="GO:0006007">
    <property type="term" value="P:glucose catabolic process"/>
    <property type="evidence" value="ECO:0007669"/>
    <property type="project" value="InterPro"/>
</dbReference>
<dbReference type="SUPFAM" id="SSF64158">
    <property type="entry name" value="2,3-Bisphosphoglycerate-independent phosphoglycerate mutase, substrate-binding domain"/>
    <property type="match status" value="1"/>
</dbReference>
<dbReference type="InterPro" id="IPR011258">
    <property type="entry name" value="BPG-indep_PGM_N"/>
</dbReference>
<evidence type="ECO:0000256" key="2">
    <source>
        <dbReference type="ARBA" id="ARBA00001936"/>
    </source>
</evidence>
<comment type="pathway">
    <text evidence="4 10">Carbohydrate degradation; glycolysis; pyruvate from D-glyceraldehyde 3-phosphate: step 3/5.</text>
</comment>
<evidence type="ECO:0000313" key="16">
    <source>
        <dbReference type="EMBL" id="KKQ86914.1"/>
    </source>
</evidence>
<dbReference type="NCBIfam" id="TIGR01307">
    <property type="entry name" value="pgm_bpd_ind"/>
    <property type="match status" value="1"/>
</dbReference>
<comment type="caution">
    <text evidence="16">The sequence shown here is derived from an EMBL/GenBank/DDBJ whole genome shotgun (WGS) entry which is preliminary data.</text>
</comment>
<dbReference type="EC" id="5.4.2.12" evidence="10 11"/>
<protein>
    <recommendedName>
        <fullName evidence="10 11">2,3-bisphosphoglycerate-independent phosphoglycerate mutase</fullName>
        <shortName evidence="10">BPG-independent PGAM</shortName>
        <shortName evidence="10">Phosphoglyceromutase</shortName>
        <shortName evidence="10">iPGM</shortName>
        <ecNumber evidence="10 11">5.4.2.12</ecNumber>
    </recommendedName>
</protein>
<evidence type="ECO:0000256" key="11">
    <source>
        <dbReference type="NCBIfam" id="TIGR01307"/>
    </source>
</evidence>
<dbReference type="InterPro" id="IPR006124">
    <property type="entry name" value="Metalloenzyme"/>
</dbReference>
<dbReference type="GO" id="GO:0006096">
    <property type="term" value="P:glycolytic process"/>
    <property type="evidence" value="ECO:0007669"/>
    <property type="project" value="UniProtKB-UniRule"/>
</dbReference>
<feature type="binding site" evidence="13">
    <location>
        <position position="484"/>
    </location>
    <ligand>
        <name>Mn(2+)</name>
        <dbReference type="ChEBI" id="CHEBI:29035"/>
        <label>1</label>
    </ligand>
</feature>
<comment type="similarity">
    <text evidence="5 10">Belongs to the BPG-independent phosphoglycerate mutase family.</text>
</comment>
<feature type="binding site" evidence="13">
    <location>
        <position position="457"/>
    </location>
    <ligand>
        <name>Mn(2+)</name>
        <dbReference type="ChEBI" id="CHEBI:29035"/>
        <label>2</label>
    </ligand>
</feature>
<dbReference type="UniPathway" id="UPA00109">
    <property type="reaction ID" value="UER00186"/>
</dbReference>
<dbReference type="Pfam" id="PF01676">
    <property type="entry name" value="Metalloenzyme"/>
    <property type="match status" value="1"/>
</dbReference>
<feature type="binding site" evidence="10 12">
    <location>
        <begin position="249"/>
        <end position="252"/>
    </location>
    <ligand>
        <name>substrate</name>
    </ligand>
</feature>
<evidence type="ECO:0000259" key="14">
    <source>
        <dbReference type="Pfam" id="PF01676"/>
    </source>
</evidence>
<reference evidence="16 17" key="1">
    <citation type="journal article" date="2015" name="Nature">
        <title>rRNA introns, odd ribosomes, and small enigmatic genomes across a large radiation of phyla.</title>
        <authorList>
            <person name="Brown C.T."/>
            <person name="Hug L.A."/>
            <person name="Thomas B.C."/>
            <person name="Sharon I."/>
            <person name="Castelle C.J."/>
            <person name="Singh A."/>
            <person name="Wilkins M.J."/>
            <person name="Williams K.H."/>
            <person name="Banfield J.F."/>
        </authorList>
    </citation>
    <scope>NUCLEOTIDE SEQUENCE [LARGE SCALE GENOMIC DNA]</scope>
</reference>
<gene>
    <name evidence="10" type="primary">gpmI</name>
    <name evidence="16" type="ORF">UT10_C0014G0003</name>
</gene>
<dbReference type="EMBL" id="LBVN01000014">
    <property type="protein sequence ID" value="KKQ86914.1"/>
    <property type="molecule type" value="Genomic_DNA"/>
</dbReference>
<dbReference type="GO" id="GO:0030145">
    <property type="term" value="F:manganese ion binding"/>
    <property type="evidence" value="ECO:0007669"/>
    <property type="project" value="InterPro"/>
</dbReference>
<dbReference type="PANTHER" id="PTHR31637:SF0">
    <property type="entry name" value="2,3-BISPHOSPHOGLYCERATE-INDEPENDENT PHOSPHOGLYCERATE MUTASE"/>
    <property type="match status" value="1"/>
</dbReference>
<dbReference type="GO" id="GO:0005829">
    <property type="term" value="C:cytosol"/>
    <property type="evidence" value="ECO:0007669"/>
    <property type="project" value="TreeGrafter"/>
</dbReference>
<comment type="cofactor">
    <cofactor evidence="2">
        <name>Mn(2+)</name>
        <dbReference type="ChEBI" id="CHEBI:29035"/>
    </cofactor>
</comment>
<evidence type="ECO:0000256" key="10">
    <source>
        <dbReference type="HAMAP-Rule" id="MF_01038"/>
    </source>
</evidence>
<dbReference type="HAMAP" id="MF_01038">
    <property type="entry name" value="GpmI"/>
    <property type="match status" value="1"/>
</dbReference>
<feature type="binding site" evidence="10 12">
    <location>
        <position position="348"/>
    </location>
    <ligand>
        <name>substrate</name>
    </ligand>
</feature>
<evidence type="ECO:0000256" key="5">
    <source>
        <dbReference type="ARBA" id="ARBA00008819"/>
    </source>
</evidence>
<dbReference type="AlphaFoldDB" id="A0A0G0NLW7"/>
<dbReference type="Gene3D" id="3.40.720.10">
    <property type="entry name" value="Alkaline Phosphatase, subunit A"/>
    <property type="match status" value="1"/>
</dbReference>
<evidence type="ECO:0000256" key="4">
    <source>
        <dbReference type="ARBA" id="ARBA00004798"/>
    </source>
</evidence>
<name>A0A0G0NLW7_9BACT</name>
<dbReference type="Proteomes" id="UP000033944">
    <property type="component" value="Unassembled WGS sequence"/>
</dbReference>
<dbReference type="SUPFAM" id="SSF53649">
    <property type="entry name" value="Alkaline phosphatase-like"/>
    <property type="match status" value="1"/>
</dbReference>
<feature type="domain" description="Metalloenzyme" evidence="14">
    <location>
        <begin position="1"/>
        <end position="524"/>
    </location>
</feature>
<evidence type="ECO:0000256" key="3">
    <source>
        <dbReference type="ARBA" id="ARBA00002315"/>
    </source>
</evidence>
<keyword evidence="6 13" id="KW-0479">Metal-binding</keyword>
<evidence type="ECO:0000256" key="6">
    <source>
        <dbReference type="ARBA" id="ARBA00022723"/>
    </source>
</evidence>
<keyword evidence="8 13" id="KW-0464">Manganese</keyword>
<dbReference type="InterPro" id="IPR017850">
    <property type="entry name" value="Alkaline_phosphatase_core_sf"/>
</dbReference>
<dbReference type="InterPro" id="IPR005995">
    <property type="entry name" value="Pgm_bpd_ind"/>
</dbReference>
<feature type="binding site" evidence="13">
    <location>
        <position position="419"/>
    </location>
    <ligand>
        <name>Mn(2+)</name>
        <dbReference type="ChEBI" id="CHEBI:29035"/>
        <label>1</label>
    </ligand>
</feature>
<evidence type="ECO:0000256" key="7">
    <source>
        <dbReference type="ARBA" id="ARBA00023152"/>
    </source>
</evidence>
<feature type="binding site" evidence="13">
    <location>
        <position position="415"/>
    </location>
    <ligand>
        <name>Mn(2+)</name>
        <dbReference type="ChEBI" id="CHEBI:29035"/>
        <label>1</label>
    </ligand>
</feature>
<comment type="catalytic activity">
    <reaction evidence="1 10">
        <text>(2R)-2-phosphoglycerate = (2R)-3-phosphoglycerate</text>
        <dbReference type="Rhea" id="RHEA:15901"/>
        <dbReference type="ChEBI" id="CHEBI:58272"/>
        <dbReference type="ChEBI" id="CHEBI:58289"/>
        <dbReference type="EC" id="5.4.2.12"/>
    </reaction>
</comment>
<feature type="binding site" evidence="10 12">
    <location>
        <begin position="143"/>
        <end position="144"/>
    </location>
    <ligand>
        <name>substrate</name>
    </ligand>
</feature>
<feature type="binding site" evidence="10 12">
    <location>
        <position position="113"/>
    </location>
    <ligand>
        <name>substrate</name>
    </ligand>
</feature>
<dbReference type="CDD" id="cd16010">
    <property type="entry name" value="iPGM"/>
    <property type="match status" value="1"/>
</dbReference>
<dbReference type="InterPro" id="IPR036646">
    <property type="entry name" value="PGAM_B_sf"/>
</dbReference>
<evidence type="ECO:0000256" key="9">
    <source>
        <dbReference type="ARBA" id="ARBA00023235"/>
    </source>
</evidence>
<evidence type="ECO:0000256" key="8">
    <source>
        <dbReference type="ARBA" id="ARBA00023211"/>
    </source>
</evidence>
<dbReference type="FunFam" id="3.40.1450.10:FF:000002">
    <property type="entry name" value="2,3-bisphosphoglycerate-independent phosphoglycerate mutase"/>
    <property type="match status" value="1"/>
</dbReference>
<evidence type="ECO:0000256" key="13">
    <source>
        <dbReference type="PIRSR" id="PIRSR001492-3"/>
    </source>
</evidence>
<dbReference type="Pfam" id="PF06415">
    <property type="entry name" value="iPGM_N"/>
    <property type="match status" value="1"/>
</dbReference>
<evidence type="ECO:0000256" key="12">
    <source>
        <dbReference type="PIRSR" id="PIRSR001492-2"/>
    </source>
</evidence>
<feature type="binding site" evidence="10 12">
    <location>
        <position position="175"/>
    </location>
    <ligand>
        <name>substrate</name>
    </ligand>
</feature>
<keyword evidence="9 10" id="KW-0413">Isomerase</keyword>
<feature type="domain" description="BPG-independent PGAM N-terminal" evidence="15">
    <location>
        <begin position="72"/>
        <end position="310"/>
    </location>
</feature>
<dbReference type="PANTHER" id="PTHR31637">
    <property type="entry name" value="2,3-BISPHOSPHOGLYCERATE-INDEPENDENT PHOSPHOGLYCERATE MUTASE"/>
    <property type="match status" value="1"/>
</dbReference>
<evidence type="ECO:0000259" key="15">
    <source>
        <dbReference type="Pfam" id="PF06415"/>
    </source>
</evidence>
<comment type="caution">
    <text evidence="10">Lacks conserved residue(s) required for the propagation of feature annotation.</text>
</comment>
<comment type="subunit">
    <text evidence="10">Monomer.</text>
</comment>
<evidence type="ECO:0000313" key="17">
    <source>
        <dbReference type="Proteomes" id="UP000033944"/>
    </source>
</evidence>
<feature type="binding site" evidence="13">
    <location>
        <position position="2"/>
    </location>
    <ligand>
        <name>Mn(2+)</name>
        <dbReference type="ChEBI" id="CHEBI:29035"/>
        <label>2</label>
    </ligand>
</feature>
<dbReference type="Gene3D" id="3.40.1450.10">
    <property type="entry name" value="BPG-independent phosphoglycerate mutase, domain B"/>
    <property type="match status" value="1"/>
</dbReference>
<dbReference type="PATRIC" id="fig|1618571.3.peg.613"/>
<evidence type="ECO:0000256" key="1">
    <source>
        <dbReference type="ARBA" id="ARBA00000370"/>
    </source>
</evidence>
<comment type="function">
    <text evidence="3 10">Catalyzes the interconversion of 2-phosphoglycerate and 3-phosphoglycerate.</text>
</comment>
<feature type="binding site" evidence="13">
    <location>
        <position position="456"/>
    </location>
    <ligand>
        <name>Mn(2+)</name>
        <dbReference type="ChEBI" id="CHEBI:29035"/>
        <label>2</label>
    </ligand>
</feature>
<sequence>MDGWGLAPESAGNAIKIAKTPYFDSLILSYPHTELIASGESVGLPANEVGNTEVGHLTIGAGRVIFQDLKRISVAIEKGSFFDNKALLGAASHVKLNKSKLHLLGLIGSGNVHSSLDHLFALIQLCKKEEVTSLYLHLFTDGRDSPPNEGIEIIKKIESYLASVRVGKIASVMGRYYAMDRDRRWDRTEKAYKALVLGQGLTARSAEDAINASYTLGKSDEFVEPTLITDTGSAVTINDNDAVIFYNFRIDRPKQLSMALVLKDFENLKSFDFGYDPELSKEVGKVAISNTFNRGKILQNLFFVSMTEYHKGLPVSGVAFMPEEVNSGFAEIISRSGLLQAHLAESEKERFIKYYFNGMKEEPFQNEEDFIVASPKVPTYDLKPEMSLPSLVKTFSRVLNSDKYNFIVLNFANPDMVAHTGNLKATIKAVEVVDKYLNILVSEVLNADGTVFVTADHGNAEELVTYPTDTFFFTTSRGTVNTDHSNNPVPLLVINNSLYKKPIILPKGSLADVATTILSYMNLKIPGEMSGKNLFQINNSMEGVSAEQKGGV</sequence>
<keyword evidence="7 10" id="KW-0324">Glycolysis</keyword>